<evidence type="ECO:0000256" key="3">
    <source>
        <dbReference type="ARBA" id="ARBA00022723"/>
    </source>
</evidence>
<evidence type="ECO:0000256" key="6">
    <source>
        <dbReference type="ARBA" id="ARBA00023014"/>
    </source>
</evidence>
<dbReference type="InterPro" id="IPR017896">
    <property type="entry name" value="4Fe4S_Fe-S-bd"/>
</dbReference>
<gene>
    <name evidence="8" type="ORF">DN052_12620</name>
</gene>
<dbReference type="OrthoDB" id="9794954at2"/>
<dbReference type="PROSITE" id="PS51379">
    <property type="entry name" value="4FE4S_FER_2"/>
    <property type="match status" value="2"/>
</dbReference>
<keyword evidence="5" id="KW-0408">Iron</keyword>
<organism evidence="8 9">
    <name type="scientific">Acidithiobacillus ferrooxidans</name>
    <name type="common">Thiobacillus ferrooxidans</name>
    <dbReference type="NCBI Taxonomy" id="920"/>
    <lineage>
        <taxon>Bacteria</taxon>
        <taxon>Pseudomonadati</taxon>
        <taxon>Pseudomonadota</taxon>
        <taxon>Acidithiobacillia</taxon>
        <taxon>Acidithiobacillales</taxon>
        <taxon>Acidithiobacillaceae</taxon>
        <taxon>Acidithiobacillus</taxon>
    </lineage>
</organism>
<accession>A0A2W1K1M2</accession>
<dbReference type="InterPro" id="IPR004017">
    <property type="entry name" value="Cys_rich_dom"/>
</dbReference>
<dbReference type="GO" id="GO:0016491">
    <property type="term" value="F:oxidoreductase activity"/>
    <property type="evidence" value="ECO:0007669"/>
    <property type="project" value="UniProtKB-ARBA"/>
</dbReference>
<dbReference type="SUPFAM" id="SSF54862">
    <property type="entry name" value="4Fe-4S ferredoxins"/>
    <property type="match status" value="1"/>
</dbReference>
<feature type="domain" description="4Fe-4S ferredoxin-type" evidence="7">
    <location>
        <begin position="51"/>
        <end position="80"/>
    </location>
</feature>
<evidence type="ECO:0000313" key="9">
    <source>
        <dbReference type="Proteomes" id="UP000248886"/>
    </source>
</evidence>
<sequence>MTDTDTQFPLELNQPRLSIQKPEPRYDKQGEMADAERLDRAMRGFVKDFGATAALYMESCVHCGQCAEVCQYYVQTGDPRYTPIWKLEPFKQAYKRETGPFAPFFRLFNLKRRVTVQELEDWQDLIYDSCTQCGRCTMVCPMGIDIASLVGLARHGMAAAGLVPHELWATVERANREGSPLGATPAVLKDRIAWLEDEHGVEIPLDRERADVLMTISSIEVMKYPQSIVALARIMKRMGASWTFRSDGYEATNFSMFAGDQQGQREASLKLIEAAIAVGAKTLILPECGHAYQALRWQGANLYGKPLPFRVVQVAEYLAEGIRQGKLQLQPVQNSATFHDPCQIVRRGGVSEAPREVLRALGMELREMDAHGAYNWCCGGGGGVVTIHRADPLRYKTYQIKMQQVEDTGAEMLVSTCSNCRQTFDDGQAHFHWDKTAQSLLELVADHLVTEQE</sequence>
<reference evidence="8 9" key="1">
    <citation type="submission" date="2018-06" db="EMBL/GenBank/DDBJ databases">
        <title>Draft sequence of Acidithiobacillus ferrooxidans CCM 4253.</title>
        <authorList>
            <person name="Moya-Beltran A."/>
            <person name="Castro M."/>
            <person name="Covarrubias P.C."/>
            <person name="Issotta F."/>
            <person name="Janiczek O."/>
            <person name="Mandl M."/>
            <person name="Kucera J."/>
            <person name="Quatrini R."/>
        </authorList>
    </citation>
    <scope>NUCLEOTIDE SEQUENCE [LARGE SCALE GENOMIC DNA]</scope>
    <source>
        <strain evidence="8 9">CCM 4253</strain>
    </source>
</reference>
<dbReference type="GO" id="GO:0046872">
    <property type="term" value="F:metal ion binding"/>
    <property type="evidence" value="ECO:0007669"/>
    <property type="project" value="UniProtKB-KW"/>
</dbReference>
<dbReference type="EMBL" id="QKQP01000006">
    <property type="protein sequence ID" value="PZD80340.1"/>
    <property type="molecule type" value="Genomic_DNA"/>
</dbReference>
<keyword evidence="6" id="KW-0411">Iron-sulfur</keyword>
<dbReference type="Pfam" id="PF02754">
    <property type="entry name" value="CCG"/>
    <property type="match status" value="1"/>
</dbReference>
<keyword evidence="3" id="KW-0479">Metal-binding</keyword>
<name>A0A2W1K1M2_ACIFR</name>
<evidence type="ECO:0000256" key="5">
    <source>
        <dbReference type="ARBA" id="ARBA00023004"/>
    </source>
</evidence>
<evidence type="ECO:0000259" key="7">
    <source>
        <dbReference type="PROSITE" id="PS51379"/>
    </source>
</evidence>
<dbReference type="GeneID" id="65282262"/>
<dbReference type="PANTHER" id="PTHR43551">
    <property type="entry name" value="FUMARATE REDUCTASE IRON-SULFUR SUBUNIT"/>
    <property type="match status" value="1"/>
</dbReference>
<evidence type="ECO:0000256" key="4">
    <source>
        <dbReference type="ARBA" id="ARBA00022982"/>
    </source>
</evidence>
<keyword evidence="1" id="KW-0813">Transport</keyword>
<dbReference type="OMA" id="MFAGDWE"/>
<dbReference type="PROSITE" id="PS00198">
    <property type="entry name" value="4FE4S_FER_1"/>
    <property type="match status" value="1"/>
</dbReference>
<keyword evidence="2" id="KW-0004">4Fe-4S</keyword>
<dbReference type="AlphaFoldDB" id="A0A2W1K1M2"/>
<dbReference type="PANTHER" id="PTHR43551:SF1">
    <property type="entry name" value="HETERODISULFIDE REDUCTASE"/>
    <property type="match status" value="1"/>
</dbReference>
<dbReference type="GO" id="GO:0051539">
    <property type="term" value="F:4 iron, 4 sulfur cluster binding"/>
    <property type="evidence" value="ECO:0007669"/>
    <property type="project" value="UniProtKB-KW"/>
</dbReference>
<feature type="domain" description="4Fe-4S ferredoxin-type" evidence="7">
    <location>
        <begin position="122"/>
        <end position="149"/>
    </location>
</feature>
<evidence type="ECO:0000313" key="8">
    <source>
        <dbReference type="EMBL" id="PZD80340.1"/>
    </source>
</evidence>
<keyword evidence="4" id="KW-0249">Electron transport</keyword>
<dbReference type="Pfam" id="PF13183">
    <property type="entry name" value="Fer4_8"/>
    <property type="match status" value="1"/>
</dbReference>
<protein>
    <submittedName>
        <fullName evidence="8">(Fe-S)-binding protein</fullName>
    </submittedName>
</protein>
<dbReference type="Proteomes" id="UP000248886">
    <property type="component" value="Unassembled WGS sequence"/>
</dbReference>
<proteinExistence type="predicted"/>
<dbReference type="RefSeq" id="WP_012537693.1">
    <property type="nucleotide sequence ID" value="NZ_AP025160.1"/>
</dbReference>
<evidence type="ECO:0000256" key="2">
    <source>
        <dbReference type="ARBA" id="ARBA00022485"/>
    </source>
</evidence>
<dbReference type="InterPro" id="IPR017900">
    <property type="entry name" value="4Fe4S_Fe_S_CS"/>
</dbReference>
<comment type="caution">
    <text evidence="8">The sequence shown here is derived from an EMBL/GenBank/DDBJ whole genome shotgun (WGS) entry which is preliminary data.</text>
</comment>
<evidence type="ECO:0000256" key="1">
    <source>
        <dbReference type="ARBA" id="ARBA00022448"/>
    </source>
</evidence>
<dbReference type="Gene3D" id="1.10.1060.10">
    <property type="entry name" value="Alpha-helical ferredoxin"/>
    <property type="match status" value="1"/>
</dbReference>
<dbReference type="InterPro" id="IPR009051">
    <property type="entry name" value="Helical_ferredxn"/>
</dbReference>